<evidence type="ECO:0000256" key="5">
    <source>
        <dbReference type="SAM" id="Phobius"/>
    </source>
</evidence>
<dbReference type="EMBL" id="MSZU01000076">
    <property type="protein sequence ID" value="OMP87097.1"/>
    <property type="molecule type" value="Genomic_DNA"/>
</dbReference>
<keyword evidence="4 5" id="KW-0472">Membrane</keyword>
<gene>
    <name evidence="6" type="ORF">BK809_0007183</name>
</gene>
<evidence type="ECO:0008006" key="8">
    <source>
        <dbReference type="Google" id="ProtNLM"/>
    </source>
</evidence>
<evidence type="ECO:0000256" key="3">
    <source>
        <dbReference type="ARBA" id="ARBA00022989"/>
    </source>
</evidence>
<evidence type="ECO:0000313" key="7">
    <source>
        <dbReference type="Proteomes" id="UP000190776"/>
    </source>
</evidence>
<evidence type="ECO:0000256" key="4">
    <source>
        <dbReference type="ARBA" id="ARBA00023136"/>
    </source>
</evidence>
<comment type="caution">
    <text evidence="6">The sequence shown here is derived from an EMBL/GenBank/DDBJ whole genome shotgun (WGS) entry which is preliminary data.</text>
</comment>
<feature type="transmembrane region" description="Helical" evidence="5">
    <location>
        <begin position="6"/>
        <end position="27"/>
    </location>
</feature>
<dbReference type="AlphaFoldDB" id="A0A1S8BHT7"/>
<dbReference type="InterPro" id="IPR023352">
    <property type="entry name" value="MAPEG-like_dom_sf"/>
</dbReference>
<name>A0A1S8BHT7_9PEZI</name>
<evidence type="ECO:0000256" key="1">
    <source>
        <dbReference type="ARBA" id="ARBA00004370"/>
    </source>
</evidence>
<dbReference type="Proteomes" id="UP000190776">
    <property type="component" value="Unassembled WGS sequence"/>
</dbReference>
<proteinExistence type="predicted"/>
<feature type="transmembrane region" description="Helical" evidence="5">
    <location>
        <begin position="127"/>
        <end position="145"/>
    </location>
</feature>
<keyword evidence="3 5" id="KW-1133">Transmembrane helix</keyword>
<organism evidence="6 7">
    <name type="scientific">Diplodia seriata</name>
    <dbReference type="NCBI Taxonomy" id="420778"/>
    <lineage>
        <taxon>Eukaryota</taxon>
        <taxon>Fungi</taxon>
        <taxon>Dikarya</taxon>
        <taxon>Ascomycota</taxon>
        <taxon>Pezizomycotina</taxon>
        <taxon>Dothideomycetes</taxon>
        <taxon>Dothideomycetes incertae sedis</taxon>
        <taxon>Botryosphaeriales</taxon>
        <taxon>Botryosphaeriaceae</taxon>
        <taxon>Diplodia</taxon>
    </lineage>
</organism>
<dbReference type="PANTHER" id="PTHR35371">
    <property type="entry name" value="INNER MEMBRANE PROTEIN"/>
    <property type="match status" value="1"/>
</dbReference>
<dbReference type="InterPro" id="IPR001129">
    <property type="entry name" value="Membr-assoc_MAPEG"/>
</dbReference>
<evidence type="ECO:0000313" key="6">
    <source>
        <dbReference type="EMBL" id="OMP87097.1"/>
    </source>
</evidence>
<dbReference type="GO" id="GO:0016020">
    <property type="term" value="C:membrane"/>
    <property type="evidence" value="ECO:0007669"/>
    <property type="project" value="UniProtKB-SubCell"/>
</dbReference>
<dbReference type="PANTHER" id="PTHR35371:SF1">
    <property type="entry name" value="BLR7753 PROTEIN"/>
    <property type="match status" value="1"/>
</dbReference>
<accession>A0A1S8BHT7</accession>
<comment type="subcellular location">
    <subcellularLocation>
        <location evidence="1">Membrane</location>
    </subcellularLocation>
</comment>
<dbReference type="Pfam" id="PF01124">
    <property type="entry name" value="MAPEG"/>
    <property type="match status" value="1"/>
</dbReference>
<protein>
    <recommendedName>
        <fullName evidence="8">Membrane-associated eicosanoid glutathione metabolism protein</fullName>
    </recommendedName>
</protein>
<keyword evidence="2 5" id="KW-0812">Transmembrane</keyword>
<dbReference type="SUPFAM" id="SSF161084">
    <property type="entry name" value="MAPEG domain-like"/>
    <property type="match status" value="1"/>
</dbReference>
<reference evidence="6 7" key="1">
    <citation type="submission" date="2017-01" db="EMBL/GenBank/DDBJ databases">
        <title>Draft genome sequence of Diplodia seriata F98.1, a fungal species involved in grapevine trunk diseases.</title>
        <authorList>
            <person name="Robert-Siegwald G."/>
            <person name="Vallet J."/>
            <person name="Abou-Mansour E."/>
            <person name="Xu J."/>
            <person name="Rey P."/>
            <person name="Bertsch C."/>
            <person name="Rego C."/>
            <person name="Larignon P."/>
            <person name="Fontaine F."/>
            <person name="Lebrun M.-H."/>
        </authorList>
    </citation>
    <scope>NUCLEOTIDE SEQUENCE [LARGE SCALE GENOMIC DNA]</scope>
    <source>
        <strain evidence="6 7">F98.1</strain>
    </source>
</reference>
<dbReference type="OrthoDB" id="2122304at2759"/>
<sequence length="146" mass="16127">MPHYALLSIPAMWVVSIYPHMYAVNLIKSANKNHWDNTNSRGSAWSEKLKQAVPADVLARFERAEAAHRNGLENLPLFGLAVLSAEWAAVPEGTVAATAWAYIALRIVYNALYMNVTDLKKSFARSGLWVVSSLLGLSLFVRAALQ</sequence>
<dbReference type="Gene3D" id="1.20.120.550">
    <property type="entry name" value="Membrane associated eicosanoid/glutathione metabolism-like domain"/>
    <property type="match status" value="1"/>
</dbReference>
<evidence type="ECO:0000256" key="2">
    <source>
        <dbReference type="ARBA" id="ARBA00022692"/>
    </source>
</evidence>